<sequence>MNEIFDWEQVPEPPPSTPPPPTYDADCSIFPPSSHEGLNVQEFQLQPSESTLPNGDVADRRLLPLSVSRLQVAGKSAKQRMLLGFQALYSKLLLLLPADSLNFSSRRVVWSFPAAAAATTGVAGVLFLLWLKRRRVAPAEKDETVLLLIRENQKKIDQLLHEIAQLKELMSVQHKVPILRSVCPMCSSA</sequence>
<protein>
    <submittedName>
        <fullName evidence="1">Uncharacterized protein</fullName>
    </submittedName>
</protein>
<dbReference type="EMBL" id="CM056809">
    <property type="protein sequence ID" value="KAJ8650972.1"/>
    <property type="molecule type" value="Genomic_DNA"/>
</dbReference>
<reference evidence="1 2" key="1">
    <citation type="journal article" date="2022" name="Hortic Res">
        <title>A haplotype resolved chromosomal level avocado genome allows analysis of novel avocado genes.</title>
        <authorList>
            <person name="Nath O."/>
            <person name="Fletcher S.J."/>
            <person name="Hayward A."/>
            <person name="Shaw L.M."/>
            <person name="Masouleh A.K."/>
            <person name="Furtado A."/>
            <person name="Henry R.J."/>
            <person name="Mitter N."/>
        </authorList>
    </citation>
    <scope>NUCLEOTIDE SEQUENCE [LARGE SCALE GENOMIC DNA]</scope>
    <source>
        <strain evidence="2">cv. Hass</strain>
    </source>
</reference>
<evidence type="ECO:0000313" key="2">
    <source>
        <dbReference type="Proteomes" id="UP001234297"/>
    </source>
</evidence>
<proteinExistence type="predicted"/>
<evidence type="ECO:0000313" key="1">
    <source>
        <dbReference type="EMBL" id="KAJ8650972.1"/>
    </source>
</evidence>
<comment type="caution">
    <text evidence="1">The sequence shown here is derived from an EMBL/GenBank/DDBJ whole genome shotgun (WGS) entry which is preliminary data.</text>
</comment>
<accession>A0ACC2N2L9</accession>
<name>A0ACC2N2L9_PERAE</name>
<dbReference type="Proteomes" id="UP001234297">
    <property type="component" value="Chromosome 1"/>
</dbReference>
<organism evidence="1 2">
    <name type="scientific">Persea americana</name>
    <name type="common">Avocado</name>
    <dbReference type="NCBI Taxonomy" id="3435"/>
    <lineage>
        <taxon>Eukaryota</taxon>
        <taxon>Viridiplantae</taxon>
        <taxon>Streptophyta</taxon>
        <taxon>Embryophyta</taxon>
        <taxon>Tracheophyta</taxon>
        <taxon>Spermatophyta</taxon>
        <taxon>Magnoliopsida</taxon>
        <taxon>Magnoliidae</taxon>
        <taxon>Laurales</taxon>
        <taxon>Lauraceae</taxon>
        <taxon>Persea</taxon>
    </lineage>
</organism>
<keyword evidence="2" id="KW-1185">Reference proteome</keyword>
<gene>
    <name evidence="1" type="ORF">MRB53_003995</name>
</gene>